<dbReference type="PANTHER" id="PTHR45657:SF1">
    <property type="entry name" value="CRAL-TRIO DOMAIN-CONTAINING PROTEIN YKL091C-RELATED"/>
    <property type="match status" value="1"/>
</dbReference>
<dbReference type="InterPro" id="IPR036865">
    <property type="entry name" value="CRAL-TRIO_dom_sf"/>
</dbReference>
<keyword evidence="1" id="KW-0732">Signal</keyword>
<dbReference type="AlphaFoldDB" id="A0A9W7BZP0"/>
<proteinExistence type="predicted"/>
<accession>A0A9W7BZP0</accession>
<name>A0A9W7BZP0_9STRA</name>
<feature type="signal peptide" evidence="1">
    <location>
        <begin position="1"/>
        <end position="22"/>
    </location>
</feature>
<sequence length="281" mass="32168">MFARKVLSFVIVITCLFTPTVSTPTPTPPGYTPPRFLQVHPGDSLKSHVHWREVHLAWREQHGVDAILQTPQSSFAEIKKFAPHLFLGFDRSGNVIFLQRPGLIDFKSLQKSDISSAALLSHFIFTLEYCWRILDPFRPSTSPTPTGLMTSLIDLHSLSPLVALHPEKFDFLTKFVQTLSQHYPQRSYLTIIVNAPSWFNKIYKLIQPMLRVKTREKVRIIGNIVGDGKAVERNREELRELIGRDVDVEFLFTKGGVAKKGPIEEEFERFASKLKQEEEVK</sequence>
<protein>
    <recommendedName>
        <fullName evidence="2">CRAL-TRIO domain-containing protein</fullName>
    </recommendedName>
</protein>
<dbReference type="SUPFAM" id="SSF52087">
    <property type="entry name" value="CRAL/TRIO domain"/>
    <property type="match status" value="1"/>
</dbReference>
<dbReference type="CDD" id="cd00170">
    <property type="entry name" value="SEC14"/>
    <property type="match status" value="1"/>
</dbReference>
<dbReference type="Gene3D" id="3.40.525.10">
    <property type="entry name" value="CRAL-TRIO lipid binding domain"/>
    <property type="match status" value="1"/>
</dbReference>
<evidence type="ECO:0000256" key="1">
    <source>
        <dbReference type="SAM" id="SignalP"/>
    </source>
</evidence>
<dbReference type="InterPro" id="IPR001251">
    <property type="entry name" value="CRAL-TRIO_dom"/>
</dbReference>
<organism evidence="3 4">
    <name type="scientific">Triparma strigata</name>
    <dbReference type="NCBI Taxonomy" id="1606541"/>
    <lineage>
        <taxon>Eukaryota</taxon>
        <taxon>Sar</taxon>
        <taxon>Stramenopiles</taxon>
        <taxon>Ochrophyta</taxon>
        <taxon>Bolidophyceae</taxon>
        <taxon>Parmales</taxon>
        <taxon>Triparmaceae</taxon>
        <taxon>Triparma</taxon>
    </lineage>
</organism>
<evidence type="ECO:0000313" key="3">
    <source>
        <dbReference type="EMBL" id="GMH96607.1"/>
    </source>
</evidence>
<evidence type="ECO:0000259" key="2">
    <source>
        <dbReference type="PROSITE" id="PS50191"/>
    </source>
</evidence>
<dbReference type="OrthoDB" id="1434354at2759"/>
<dbReference type="EMBL" id="BRXY01000470">
    <property type="protein sequence ID" value="GMH96607.1"/>
    <property type="molecule type" value="Genomic_DNA"/>
</dbReference>
<reference evidence="4" key="1">
    <citation type="journal article" date="2023" name="Commun. Biol.">
        <title>Genome analysis of Parmales, the sister group of diatoms, reveals the evolutionary specialization of diatoms from phago-mixotrophs to photoautotrophs.</title>
        <authorList>
            <person name="Ban H."/>
            <person name="Sato S."/>
            <person name="Yoshikawa S."/>
            <person name="Yamada K."/>
            <person name="Nakamura Y."/>
            <person name="Ichinomiya M."/>
            <person name="Sato N."/>
            <person name="Blanc-Mathieu R."/>
            <person name="Endo H."/>
            <person name="Kuwata A."/>
            <person name="Ogata H."/>
        </authorList>
    </citation>
    <scope>NUCLEOTIDE SEQUENCE [LARGE SCALE GENOMIC DNA]</scope>
    <source>
        <strain evidence="4">NIES 3701</strain>
    </source>
</reference>
<dbReference type="PROSITE" id="PS50191">
    <property type="entry name" value="CRAL_TRIO"/>
    <property type="match status" value="1"/>
</dbReference>
<gene>
    <name evidence="3" type="ORF">TrST_g9369</name>
</gene>
<dbReference type="Pfam" id="PF00650">
    <property type="entry name" value="CRAL_TRIO"/>
    <property type="match status" value="1"/>
</dbReference>
<evidence type="ECO:0000313" key="4">
    <source>
        <dbReference type="Proteomes" id="UP001165085"/>
    </source>
</evidence>
<keyword evidence="4" id="KW-1185">Reference proteome</keyword>
<feature type="chain" id="PRO_5040857689" description="CRAL-TRIO domain-containing protein" evidence="1">
    <location>
        <begin position="23"/>
        <end position="281"/>
    </location>
</feature>
<feature type="domain" description="CRAL-TRIO" evidence="2">
    <location>
        <begin position="74"/>
        <end position="262"/>
    </location>
</feature>
<dbReference type="InterPro" id="IPR051026">
    <property type="entry name" value="PI/PC_transfer"/>
</dbReference>
<dbReference type="Proteomes" id="UP001165085">
    <property type="component" value="Unassembled WGS sequence"/>
</dbReference>
<dbReference type="SMART" id="SM00516">
    <property type="entry name" value="SEC14"/>
    <property type="match status" value="1"/>
</dbReference>
<comment type="caution">
    <text evidence="3">The sequence shown here is derived from an EMBL/GenBank/DDBJ whole genome shotgun (WGS) entry which is preliminary data.</text>
</comment>
<dbReference type="PANTHER" id="PTHR45657">
    <property type="entry name" value="CRAL-TRIO DOMAIN-CONTAINING PROTEIN YKL091C-RELATED"/>
    <property type="match status" value="1"/>
</dbReference>